<dbReference type="Pfam" id="PF00440">
    <property type="entry name" value="TetR_N"/>
    <property type="match status" value="1"/>
</dbReference>
<evidence type="ECO:0000256" key="2">
    <source>
        <dbReference type="ARBA" id="ARBA00023125"/>
    </source>
</evidence>
<evidence type="ECO:0000313" key="6">
    <source>
        <dbReference type="EMBL" id="PRY38166.1"/>
    </source>
</evidence>
<sequence length="204" mass="22078">MTTPPLGLRDQKKLARREAMIQAAVRLAVERGVENALIEDITAAAGVSHRTFSNYFGGKAEAIAARHLDRARGVAEALRARPAGEPLWDAITHAALSPYKADRKRPDPEWTASIRLMTSEPSLLGEFLKTNAIAERELAEVVAERTGTKVTRDLYPRLVAATVWAAVEVATDKWLSTAKPAPITQLVRNALRQVAAGLPDPSAG</sequence>
<keyword evidence="3" id="KW-0804">Transcription</keyword>
<comment type="caution">
    <text evidence="6">The sequence shown here is derived from an EMBL/GenBank/DDBJ whole genome shotgun (WGS) entry which is preliminary data.</text>
</comment>
<evidence type="ECO:0000256" key="3">
    <source>
        <dbReference type="ARBA" id="ARBA00023163"/>
    </source>
</evidence>
<dbReference type="InterPro" id="IPR009057">
    <property type="entry name" value="Homeodomain-like_sf"/>
</dbReference>
<accession>A0A2T0SXL9</accession>
<dbReference type="RefSeq" id="WP_106191221.1">
    <property type="nucleotide sequence ID" value="NZ_PVTF01000009.1"/>
</dbReference>
<dbReference type="OrthoDB" id="3296001at2"/>
<reference evidence="6 7" key="1">
    <citation type="submission" date="2018-03" db="EMBL/GenBank/DDBJ databases">
        <title>Genomic Encyclopedia of Archaeal and Bacterial Type Strains, Phase II (KMG-II): from individual species to whole genera.</title>
        <authorList>
            <person name="Goeker M."/>
        </authorList>
    </citation>
    <scope>NUCLEOTIDE SEQUENCE [LARGE SCALE GENOMIC DNA]</scope>
    <source>
        <strain evidence="6 7">DSM 44720</strain>
    </source>
</reference>
<dbReference type="InterPro" id="IPR041347">
    <property type="entry name" value="MftR_C"/>
</dbReference>
<dbReference type="Gene3D" id="1.10.357.10">
    <property type="entry name" value="Tetracycline Repressor, domain 2"/>
    <property type="match status" value="1"/>
</dbReference>
<dbReference type="PANTHER" id="PTHR30055">
    <property type="entry name" value="HTH-TYPE TRANSCRIPTIONAL REGULATOR RUTR"/>
    <property type="match status" value="1"/>
</dbReference>
<feature type="domain" description="HTH tetR-type" evidence="5">
    <location>
        <begin position="14"/>
        <end position="74"/>
    </location>
</feature>
<dbReference type="AlphaFoldDB" id="A0A2T0SXL9"/>
<dbReference type="EMBL" id="PVTF01000009">
    <property type="protein sequence ID" value="PRY38166.1"/>
    <property type="molecule type" value="Genomic_DNA"/>
</dbReference>
<dbReference type="SUPFAM" id="SSF46689">
    <property type="entry name" value="Homeodomain-like"/>
    <property type="match status" value="1"/>
</dbReference>
<dbReference type="PANTHER" id="PTHR30055:SF238">
    <property type="entry name" value="MYCOFACTOCIN BIOSYNTHESIS TRANSCRIPTIONAL REGULATOR MFTR-RELATED"/>
    <property type="match status" value="1"/>
</dbReference>
<organism evidence="6 7">
    <name type="scientific">Umezawaea tangerina</name>
    <dbReference type="NCBI Taxonomy" id="84725"/>
    <lineage>
        <taxon>Bacteria</taxon>
        <taxon>Bacillati</taxon>
        <taxon>Actinomycetota</taxon>
        <taxon>Actinomycetes</taxon>
        <taxon>Pseudonocardiales</taxon>
        <taxon>Pseudonocardiaceae</taxon>
        <taxon>Umezawaea</taxon>
    </lineage>
</organism>
<feature type="DNA-binding region" description="H-T-H motif" evidence="4">
    <location>
        <begin position="37"/>
        <end position="56"/>
    </location>
</feature>
<keyword evidence="1" id="KW-0805">Transcription regulation</keyword>
<dbReference type="InterPro" id="IPR001647">
    <property type="entry name" value="HTH_TetR"/>
</dbReference>
<dbReference type="GO" id="GO:0003700">
    <property type="term" value="F:DNA-binding transcription factor activity"/>
    <property type="evidence" value="ECO:0007669"/>
    <property type="project" value="TreeGrafter"/>
</dbReference>
<evidence type="ECO:0000259" key="5">
    <source>
        <dbReference type="PROSITE" id="PS50977"/>
    </source>
</evidence>
<evidence type="ECO:0000313" key="7">
    <source>
        <dbReference type="Proteomes" id="UP000239494"/>
    </source>
</evidence>
<dbReference type="PROSITE" id="PS50977">
    <property type="entry name" value="HTH_TETR_2"/>
    <property type="match status" value="1"/>
</dbReference>
<keyword evidence="2 4" id="KW-0238">DNA-binding</keyword>
<name>A0A2T0SXL9_9PSEU</name>
<keyword evidence="7" id="KW-1185">Reference proteome</keyword>
<dbReference type="Proteomes" id="UP000239494">
    <property type="component" value="Unassembled WGS sequence"/>
</dbReference>
<dbReference type="Gene3D" id="1.10.10.60">
    <property type="entry name" value="Homeodomain-like"/>
    <property type="match status" value="1"/>
</dbReference>
<dbReference type="GO" id="GO:0000976">
    <property type="term" value="F:transcription cis-regulatory region binding"/>
    <property type="evidence" value="ECO:0007669"/>
    <property type="project" value="TreeGrafter"/>
</dbReference>
<evidence type="ECO:0000256" key="4">
    <source>
        <dbReference type="PROSITE-ProRule" id="PRU00335"/>
    </source>
</evidence>
<dbReference type="InterPro" id="IPR050109">
    <property type="entry name" value="HTH-type_TetR-like_transc_reg"/>
</dbReference>
<gene>
    <name evidence="6" type="ORF">CLV43_109386</name>
</gene>
<protein>
    <submittedName>
        <fullName evidence="6">TetR family transcriptional regulator</fullName>
    </submittedName>
</protein>
<proteinExistence type="predicted"/>
<evidence type="ECO:0000256" key="1">
    <source>
        <dbReference type="ARBA" id="ARBA00023015"/>
    </source>
</evidence>
<dbReference type="Pfam" id="PF17754">
    <property type="entry name" value="TetR_C_14"/>
    <property type="match status" value="1"/>
</dbReference>